<evidence type="ECO:0000313" key="1">
    <source>
        <dbReference type="EMBL" id="PSV50008.1"/>
    </source>
</evidence>
<dbReference type="RefSeq" id="WP_107252592.1">
    <property type="nucleotide sequence ID" value="NZ_PYOC01000001.1"/>
</dbReference>
<gene>
    <name evidence="1" type="ORF">C9J47_05520</name>
</gene>
<evidence type="ECO:0000313" key="2">
    <source>
        <dbReference type="Proteomes" id="UP000241803"/>
    </source>
</evidence>
<dbReference type="AlphaFoldDB" id="A0A2T3LF89"/>
<keyword evidence="2" id="KW-1185">Reference proteome</keyword>
<comment type="caution">
    <text evidence="1">The sequence shown here is derived from an EMBL/GenBank/DDBJ whole genome shotgun (WGS) entry which is preliminary data.</text>
</comment>
<dbReference type="EMBL" id="PYOC01000001">
    <property type="protein sequence ID" value="PSV50008.1"/>
    <property type="molecule type" value="Genomic_DNA"/>
</dbReference>
<accession>A0A2T3LF89</accession>
<proteinExistence type="predicted"/>
<sequence length="306" mass="35705">MSRNHDIRKLLFVDKPLVVNPRLASEIGLNEAIVLQQISYWIDRAQYEYEGKAWMHKTADEWEVEFPFWSIPTIRRVLKSLEKSKYIKSDRLSWKFFSNKMDQTAWYSLCSPCDQVDNMQESQQEIAGDQLAHFTCDQSAHFTCDQSAHFTSDQIDHLLTENTTENTTETTELFSSQNSSADNLKPNAVIQTPLGKKWGRADDLTTAQWIHKRVLEVNPVAPDPNWCEWANDIRLMNQSKKYSYRDICDLFNFANKHHFWAENIQCPKKLRKQWDTLTAQMGTNKPVRQGEIDIYSKDWADNGLGM</sequence>
<dbReference type="Proteomes" id="UP000241803">
    <property type="component" value="Unassembled WGS sequence"/>
</dbReference>
<reference evidence="1 2" key="1">
    <citation type="submission" date="2018-03" db="EMBL/GenBank/DDBJ databases">
        <title>Whole genome sequencing of Histamine producing bacteria.</title>
        <authorList>
            <person name="Butler K."/>
        </authorList>
    </citation>
    <scope>NUCLEOTIDE SEQUENCE [LARGE SCALE GENOMIC DNA]</scope>
    <source>
        <strain evidence="1 2">ATCC 19614</strain>
    </source>
</reference>
<organism evidence="1 2">
    <name type="scientific">Photobacterium indicum</name>
    <dbReference type="NCBI Taxonomy" id="81447"/>
    <lineage>
        <taxon>Bacteria</taxon>
        <taxon>Pseudomonadati</taxon>
        <taxon>Pseudomonadota</taxon>
        <taxon>Gammaproteobacteria</taxon>
        <taxon>Vibrionales</taxon>
        <taxon>Vibrionaceae</taxon>
        <taxon>Photobacterium</taxon>
    </lineage>
</organism>
<protein>
    <recommendedName>
        <fullName evidence="3">Replication protein</fullName>
    </recommendedName>
</protein>
<evidence type="ECO:0008006" key="3">
    <source>
        <dbReference type="Google" id="ProtNLM"/>
    </source>
</evidence>
<name>A0A2T3LF89_9GAMM</name>